<evidence type="ECO:0000259" key="4">
    <source>
        <dbReference type="PROSITE" id="PS50949"/>
    </source>
</evidence>
<dbReference type="Pfam" id="PF07729">
    <property type="entry name" value="FCD"/>
    <property type="match status" value="1"/>
</dbReference>
<dbReference type="Proteomes" id="UP001366166">
    <property type="component" value="Chromosome"/>
</dbReference>
<feature type="domain" description="HTH gntR-type" evidence="4">
    <location>
        <begin position="5"/>
        <end position="72"/>
    </location>
</feature>
<evidence type="ECO:0000313" key="6">
    <source>
        <dbReference type="Proteomes" id="UP001366166"/>
    </source>
</evidence>
<dbReference type="SMART" id="SM00895">
    <property type="entry name" value="FCD"/>
    <property type="match status" value="1"/>
</dbReference>
<evidence type="ECO:0000313" key="5">
    <source>
        <dbReference type="EMBL" id="BEQ13183.1"/>
    </source>
</evidence>
<dbReference type="InterPro" id="IPR011711">
    <property type="entry name" value="GntR_C"/>
</dbReference>
<keyword evidence="6" id="KW-1185">Reference proteome</keyword>
<dbReference type="EMBL" id="AP028679">
    <property type="protein sequence ID" value="BEQ13183.1"/>
    <property type="molecule type" value="Genomic_DNA"/>
</dbReference>
<dbReference type="Gene3D" id="1.10.10.10">
    <property type="entry name" value="Winged helix-like DNA-binding domain superfamily/Winged helix DNA-binding domain"/>
    <property type="match status" value="1"/>
</dbReference>
<dbReference type="PROSITE" id="PS50949">
    <property type="entry name" value="HTH_GNTR"/>
    <property type="match status" value="1"/>
</dbReference>
<name>A0AAU9ETN8_9BACT</name>
<dbReference type="PANTHER" id="PTHR43537:SF24">
    <property type="entry name" value="GLUCONATE OPERON TRANSCRIPTIONAL REPRESSOR"/>
    <property type="match status" value="1"/>
</dbReference>
<gene>
    <name evidence="5" type="ORF">FAK_02490</name>
</gene>
<dbReference type="CDD" id="cd07377">
    <property type="entry name" value="WHTH_GntR"/>
    <property type="match status" value="1"/>
</dbReference>
<dbReference type="SUPFAM" id="SSF48008">
    <property type="entry name" value="GntR ligand-binding domain-like"/>
    <property type="match status" value="1"/>
</dbReference>
<dbReference type="InterPro" id="IPR036390">
    <property type="entry name" value="WH_DNA-bd_sf"/>
</dbReference>
<dbReference type="KEGG" id="dmp:FAK_02490"/>
<evidence type="ECO:0000256" key="2">
    <source>
        <dbReference type="ARBA" id="ARBA00023125"/>
    </source>
</evidence>
<dbReference type="InterPro" id="IPR000524">
    <property type="entry name" value="Tscrpt_reg_HTH_GntR"/>
</dbReference>
<evidence type="ECO:0000256" key="1">
    <source>
        <dbReference type="ARBA" id="ARBA00023015"/>
    </source>
</evidence>
<dbReference type="InterPro" id="IPR036388">
    <property type="entry name" value="WH-like_DNA-bd_sf"/>
</dbReference>
<accession>A0AAU9ETN8</accession>
<keyword evidence="3" id="KW-0804">Transcription</keyword>
<dbReference type="GO" id="GO:0003700">
    <property type="term" value="F:DNA-binding transcription factor activity"/>
    <property type="evidence" value="ECO:0007669"/>
    <property type="project" value="InterPro"/>
</dbReference>
<dbReference type="Pfam" id="PF00392">
    <property type="entry name" value="GntR"/>
    <property type="match status" value="1"/>
</dbReference>
<dbReference type="AlphaFoldDB" id="A0AAU9ETN8"/>
<keyword evidence="1" id="KW-0805">Transcription regulation</keyword>
<proteinExistence type="predicted"/>
<dbReference type="InterPro" id="IPR008920">
    <property type="entry name" value="TF_FadR/GntR_C"/>
</dbReference>
<dbReference type="SMART" id="SM00345">
    <property type="entry name" value="HTH_GNTR"/>
    <property type="match status" value="1"/>
</dbReference>
<protein>
    <submittedName>
        <fullName evidence="5">GntR family transcriptional regulator</fullName>
    </submittedName>
</protein>
<sequence>MGGFGKSKESLDHRIQEAIIAGVLEPGQSVTEAWLCDYLKVSRTPVREALIRLESAGLVKIVKNKGAFIREITPLDISEIFELRILLESHAARVCIDFMDQDELHRLAQEFKQVVQDGKSDSEKTAMGYKLHQFIMESTGNRRLKSLVGILNTQIVWVRSFATMVPGRVDRSFQEHLELIQALVDKDGERAGKAMEAHLTRTRDEMLDPAHMRIYQRMLK</sequence>
<dbReference type="PANTHER" id="PTHR43537">
    <property type="entry name" value="TRANSCRIPTIONAL REGULATOR, GNTR FAMILY"/>
    <property type="match status" value="1"/>
</dbReference>
<organism evidence="5 6">
    <name type="scientific">Desulfoferula mesophila</name>
    <dbReference type="NCBI Taxonomy" id="3058419"/>
    <lineage>
        <taxon>Bacteria</taxon>
        <taxon>Pseudomonadati</taxon>
        <taxon>Thermodesulfobacteriota</taxon>
        <taxon>Desulfarculia</taxon>
        <taxon>Desulfarculales</taxon>
        <taxon>Desulfarculaceae</taxon>
        <taxon>Desulfoferula</taxon>
    </lineage>
</organism>
<dbReference type="SUPFAM" id="SSF46785">
    <property type="entry name" value="Winged helix' DNA-binding domain"/>
    <property type="match status" value="1"/>
</dbReference>
<dbReference type="Gene3D" id="1.20.120.530">
    <property type="entry name" value="GntR ligand-binding domain-like"/>
    <property type="match status" value="1"/>
</dbReference>
<keyword evidence="2" id="KW-0238">DNA-binding</keyword>
<evidence type="ECO:0000256" key="3">
    <source>
        <dbReference type="ARBA" id="ARBA00023163"/>
    </source>
</evidence>
<dbReference type="RefSeq" id="WP_338604587.1">
    <property type="nucleotide sequence ID" value="NZ_AP028679.1"/>
</dbReference>
<reference evidence="6" key="1">
    <citation type="journal article" date="2023" name="Arch. Microbiol.">
        <title>Desulfoferula mesophilus gen. nov. sp. nov., a mesophilic sulfate-reducing bacterium isolated from a brackish lake sediment.</title>
        <authorList>
            <person name="Watanabe T."/>
            <person name="Yabe T."/>
            <person name="Tsuji J.M."/>
            <person name="Fukui M."/>
        </authorList>
    </citation>
    <scope>NUCLEOTIDE SEQUENCE [LARGE SCALE GENOMIC DNA]</scope>
    <source>
        <strain evidence="6">12FAK</strain>
    </source>
</reference>
<dbReference type="GO" id="GO:0003677">
    <property type="term" value="F:DNA binding"/>
    <property type="evidence" value="ECO:0007669"/>
    <property type="project" value="UniProtKB-KW"/>
</dbReference>